<evidence type="ECO:0000256" key="1">
    <source>
        <dbReference type="SAM" id="Phobius"/>
    </source>
</evidence>
<evidence type="ECO:0000313" key="2">
    <source>
        <dbReference type="EMBL" id="QHT30916.1"/>
    </source>
</evidence>
<organism evidence="2">
    <name type="scientific">viral metagenome</name>
    <dbReference type="NCBI Taxonomy" id="1070528"/>
    <lineage>
        <taxon>unclassified sequences</taxon>
        <taxon>metagenomes</taxon>
        <taxon>organismal metagenomes</taxon>
    </lineage>
</organism>
<proteinExistence type="predicted"/>
<dbReference type="EMBL" id="MN738913">
    <property type="protein sequence ID" value="QHT30916.1"/>
    <property type="molecule type" value="Genomic_DNA"/>
</dbReference>
<feature type="transmembrane region" description="Helical" evidence="1">
    <location>
        <begin position="32"/>
        <end position="53"/>
    </location>
</feature>
<accession>A0A6C0ENZ8</accession>
<dbReference type="AlphaFoldDB" id="A0A6C0ENZ8"/>
<reference evidence="2" key="1">
    <citation type="journal article" date="2020" name="Nature">
        <title>Giant virus diversity and host interactions through global metagenomics.</title>
        <authorList>
            <person name="Schulz F."/>
            <person name="Roux S."/>
            <person name="Paez-Espino D."/>
            <person name="Jungbluth S."/>
            <person name="Walsh D.A."/>
            <person name="Denef V.J."/>
            <person name="McMahon K.D."/>
            <person name="Konstantinidis K.T."/>
            <person name="Eloe-Fadrosh E.A."/>
            <person name="Kyrpides N.C."/>
            <person name="Woyke T."/>
        </authorList>
    </citation>
    <scope>NUCLEOTIDE SEQUENCE</scope>
    <source>
        <strain evidence="2">GVMAG-M-3300009151-50</strain>
    </source>
</reference>
<sequence>MDIISIVISVLLFAAFVPGVLVRIPQNGTRGTVLVVHALLFAIVTSLVMRFYWHTVRGYVESFANYGATCPNGYTPGTNQGGIPDCMPVGRATFDPSSGMKSNSPATR</sequence>
<keyword evidence="1" id="KW-0812">Transmembrane</keyword>
<protein>
    <submittedName>
        <fullName evidence="2">Uncharacterized protein</fullName>
    </submittedName>
</protein>
<keyword evidence="1" id="KW-0472">Membrane</keyword>
<keyword evidence="1" id="KW-1133">Transmembrane helix</keyword>
<name>A0A6C0ENZ8_9ZZZZ</name>